<dbReference type="GO" id="GO:0031956">
    <property type="term" value="F:medium-chain fatty acid-CoA ligase activity"/>
    <property type="evidence" value="ECO:0007669"/>
    <property type="project" value="TreeGrafter"/>
</dbReference>
<accession>A0A117UV28</accession>
<evidence type="ECO:0000313" key="8">
    <source>
        <dbReference type="EMBL" id="KUR71384.1"/>
    </source>
</evidence>
<dbReference type="Gene3D" id="3.40.50.12780">
    <property type="entry name" value="N-terminal domain of ligase-like"/>
    <property type="match status" value="1"/>
</dbReference>
<feature type="domain" description="AMP-dependent synthetase/ligase" evidence="6">
    <location>
        <begin position="14"/>
        <end position="373"/>
    </location>
</feature>
<dbReference type="InterPro" id="IPR000873">
    <property type="entry name" value="AMP-dep_synth/lig_dom"/>
</dbReference>
<dbReference type="EC" id="6.2.1.44" evidence="4"/>
<evidence type="ECO:0000256" key="1">
    <source>
        <dbReference type="ARBA" id="ARBA00006432"/>
    </source>
</evidence>
<dbReference type="FunFam" id="3.30.300.30:FF:000008">
    <property type="entry name" value="2,3-dihydroxybenzoate-AMP ligase"/>
    <property type="match status" value="1"/>
</dbReference>
<protein>
    <recommendedName>
        <fullName evidence="5">3-methylmercaptopropionyl-CoA ligase</fullName>
        <ecNumber evidence="4">6.2.1.44</ecNumber>
    </recommendedName>
</protein>
<dbReference type="AlphaFoldDB" id="A0A117UV28"/>
<dbReference type="STRING" id="1117702.AQZ52_12130"/>
<dbReference type="InterPro" id="IPR045851">
    <property type="entry name" value="AMP-bd_C_sf"/>
</dbReference>
<dbReference type="Gene3D" id="3.30.300.30">
    <property type="match status" value="1"/>
</dbReference>
<evidence type="ECO:0000259" key="6">
    <source>
        <dbReference type="Pfam" id="PF00501"/>
    </source>
</evidence>
<evidence type="ECO:0000256" key="3">
    <source>
        <dbReference type="ARBA" id="ARBA00051915"/>
    </source>
</evidence>
<dbReference type="PANTHER" id="PTHR43201">
    <property type="entry name" value="ACYL-COA SYNTHETASE"/>
    <property type="match status" value="1"/>
</dbReference>
<dbReference type="InterPro" id="IPR025110">
    <property type="entry name" value="AMP-bd_C"/>
</dbReference>
<gene>
    <name evidence="8" type="ORF">AQZ52_12130</name>
</gene>
<evidence type="ECO:0000256" key="5">
    <source>
        <dbReference type="ARBA" id="ARBA00067668"/>
    </source>
</evidence>
<reference evidence="8 9" key="1">
    <citation type="submission" date="2015-10" db="EMBL/GenBank/DDBJ databases">
        <title>Draft genome sequence of Novosphingobium fuchskuhlense DSM 25065 isolated from a surface water sample of the southwest basin of Lake Grosse Fuchskuhle.</title>
        <authorList>
            <person name="Ruckert C."/>
            <person name="Winkler A."/>
            <person name="Glaeser J."/>
            <person name="Grossart H.-P."/>
            <person name="Kalinowski J."/>
            <person name="Glaeser S."/>
        </authorList>
    </citation>
    <scope>NUCLEOTIDE SEQUENCE [LARGE SCALE GENOMIC DNA]</scope>
    <source>
        <strain evidence="8 9">FNE08-7</strain>
    </source>
</reference>
<dbReference type="GO" id="GO:0006631">
    <property type="term" value="P:fatty acid metabolic process"/>
    <property type="evidence" value="ECO:0007669"/>
    <property type="project" value="TreeGrafter"/>
</dbReference>
<dbReference type="EMBL" id="LLZS01000007">
    <property type="protein sequence ID" value="KUR71384.1"/>
    <property type="molecule type" value="Genomic_DNA"/>
</dbReference>
<dbReference type="Pfam" id="PF00501">
    <property type="entry name" value="AMP-binding"/>
    <property type="match status" value="1"/>
</dbReference>
<sequence>MRETAGFETFDAFFRHWAEERPDAVSHEQDGRQTTYAQLEEFSRRYAAFLSAHGVMKGDRIAWIGKNCDLYFQMLLTCGRIGVVMVPIGWRLAPAEMAYILEDTRAKLVFAGEGFEAVVHELATAAPLSPQVIEEGAARAAIPGAPADPIVAAEPEAAFLQLYTSGTTGKPKGAVLCQRNFMGLRGPALDASLPWAEWTPDDAILVCMPCAHIGGTGLGTMAFCGGARAIVQAEFTAEGALSAIGQGITRFFIVPAALQMLIQHPKATETDFTRLKYVMYGAAPIPLELLRQAVTTIPNADFIQMYGMTETTGTIAVLPPWDHDLAGNERMRSAGKACPGVAIRITDAAGHEVPRRTVGEIQIHSPANMLHYWQLPEATAKTLTPDGWVCTGDAAYMDEDGYIFIQDRIKDMIISGGENVYPAEVESAIYGHPQVAEVAVIGVPDTRWGEAVKACVVPREGCEVDEASVIAWARERIAGFKVPKSVDVIPALPRNPSGKILRRTLREPYWEGMDRQVN</sequence>
<keyword evidence="9" id="KW-1185">Reference proteome</keyword>
<dbReference type="NCBIfam" id="NF004837">
    <property type="entry name" value="PRK06187.1"/>
    <property type="match status" value="1"/>
</dbReference>
<dbReference type="InterPro" id="IPR042099">
    <property type="entry name" value="ANL_N_sf"/>
</dbReference>
<feature type="domain" description="AMP-binding enzyme C-terminal" evidence="7">
    <location>
        <begin position="424"/>
        <end position="499"/>
    </location>
</feature>
<evidence type="ECO:0000313" key="9">
    <source>
        <dbReference type="Proteomes" id="UP000058012"/>
    </source>
</evidence>
<dbReference type="Proteomes" id="UP000058012">
    <property type="component" value="Unassembled WGS sequence"/>
</dbReference>
<name>A0A117UV28_9SPHN</name>
<dbReference type="Pfam" id="PF13193">
    <property type="entry name" value="AMP-binding_C"/>
    <property type="match status" value="1"/>
</dbReference>
<evidence type="ECO:0000256" key="4">
    <source>
        <dbReference type="ARBA" id="ARBA00066616"/>
    </source>
</evidence>
<comment type="catalytic activity">
    <reaction evidence="3">
        <text>3-(methylsulfanyl)propanoate + ATP + CoA = 3-(methylsulfanyl)propanoyl-CoA + AMP + diphosphate</text>
        <dbReference type="Rhea" id="RHEA:43052"/>
        <dbReference type="ChEBI" id="CHEBI:30616"/>
        <dbReference type="ChEBI" id="CHEBI:33019"/>
        <dbReference type="ChEBI" id="CHEBI:49016"/>
        <dbReference type="ChEBI" id="CHEBI:57287"/>
        <dbReference type="ChEBI" id="CHEBI:82815"/>
        <dbReference type="ChEBI" id="CHEBI:456215"/>
        <dbReference type="EC" id="6.2.1.44"/>
    </reaction>
    <physiologicalReaction direction="left-to-right" evidence="3">
        <dbReference type="Rhea" id="RHEA:43053"/>
    </physiologicalReaction>
</comment>
<proteinExistence type="inferred from homology"/>
<dbReference type="PANTHER" id="PTHR43201:SF5">
    <property type="entry name" value="MEDIUM-CHAIN ACYL-COA LIGASE ACSF2, MITOCHONDRIAL"/>
    <property type="match status" value="1"/>
</dbReference>
<comment type="similarity">
    <text evidence="1">Belongs to the ATP-dependent AMP-binding enzyme family.</text>
</comment>
<keyword evidence="2" id="KW-0436">Ligase</keyword>
<evidence type="ECO:0000259" key="7">
    <source>
        <dbReference type="Pfam" id="PF13193"/>
    </source>
</evidence>
<dbReference type="RefSeq" id="WP_067910997.1">
    <property type="nucleotide sequence ID" value="NZ_KQ954245.1"/>
</dbReference>
<dbReference type="SUPFAM" id="SSF56801">
    <property type="entry name" value="Acetyl-CoA synthetase-like"/>
    <property type="match status" value="1"/>
</dbReference>
<evidence type="ECO:0000256" key="2">
    <source>
        <dbReference type="ARBA" id="ARBA00022598"/>
    </source>
</evidence>
<dbReference type="OrthoDB" id="9803968at2"/>
<comment type="caution">
    <text evidence="8">The sequence shown here is derived from an EMBL/GenBank/DDBJ whole genome shotgun (WGS) entry which is preliminary data.</text>
</comment>
<organism evidence="8 9">
    <name type="scientific">Novosphingobium fuchskuhlense</name>
    <dbReference type="NCBI Taxonomy" id="1117702"/>
    <lineage>
        <taxon>Bacteria</taxon>
        <taxon>Pseudomonadati</taxon>
        <taxon>Pseudomonadota</taxon>
        <taxon>Alphaproteobacteria</taxon>
        <taxon>Sphingomonadales</taxon>
        <taxon>Sphingomonadaceae</taxon>
        <taxon>Novosphingobium</taxon>
    </lineage>
</organism>